<evidence type="ECO:0000313" key="3">
    <source>
        <dbReference type="EMBL" id="EMC91540.1"/>
    </source>
</evidence>
<dbReference type="OrthoDB" id="6022054at2759"/>
<feature type="compositionally biased region" description="Basic and acidic residues" evidence="2">
    <location>
        <begin position="1000"/>
        <end position="1016"/>
    </location>
</feature>
<feature type="coiled-coil region" evidence="1">
    <location>
        <begin position="662"/>
        <end position="758"/>
    </location>
</feature>
<keyword evidence="4" id="KW-1185">Reference proteome</keyword>
<dbReference type="EMBL" id="KB445563">
    <property type="protein sequence ID" value="EMC91540.1"/>
    <property type="molecule type" value="Genomic_DNA"/>
</dbReference>
<dbReference type="eggNOG" id="ENOG502QQPT">
    <property type="taxonomic scope" value="Eukaryota"/>
</dbReference>
<reference evidence="3 4" key="1">
    <citation type="journal article" date="2012" name="PLoS Pathog.">
        <title>Diverse lifestyles and strategies of plant pathogenesis encoded in the genomes of eighteen Dothideomycetes fungi.</title>
        <authorList>
            <person name="Ohm R.A."/>
            <person name="Feau N."/>
            <person name="Henrissat B."/>
            <person name="Schoch C.L."/>
            <person name="Horwitz B.A."/>
            <person name="Barry K.W."/>
            <person name="Condon B.J."/>
            <person name="Copeland A.C."/>
            <person name="Dhillon B."/>
            <person name="Glaser F."/>
            <person name="Hesse C.N."/>
            <person name="Kosti I."/>
            <person name="LaButti K."/>
            <person name="Lindquist E.A."/>
            <person name="Lucas S."/>
            <person name="Salamov A.A."/>
            <person name="Bradshaw R.E."/>
            <person name="Ciuffetti L."/>
            <person name="Hamelin R.C."/>
            <person name="Kema G.H.J."/>
            <person name="Lawrence C."/>
            <person name="Scott J.A."/>
            <person name="Spatafora J.W."/>
            <person name="Turgeon B.G."/>
            <person name="de Wit P.J.G.M."/>
            <person name="Zhong S."/>
            <person name="Goodwin S.B."/>
            <person name="Grigoriev I.V."/>
        </authorList>
    </citation>
    <scope>NUCLEOTIDE SEQUENCE [LARGE SCALE GENOMIC DNA]</scope>
    <source>
        <strain evidence="3 4">UAMH 10762</strain>
    </source>
</reference>
<accession>M2MZ06</accession>
<dbReference type="OMA" id="IMFLPHI"/>
<evidence type="ECO:0000256" key="2">
    <source>
        <dbReference type="SAM" id="MobiDB-lite"/>
    </source>
</evidence>
<feature type="region of interest" description="Disordered" evidence="2">
    <location>
        <begin position="434"/>
        <end position="553"/>
    </location>
</feature>
<proteinExistence type="predicted"/>
<dbReference type="GO" id="GO:0033596">
    <property type="term" value="C:TSC1-TSC2 complex"/>
    <property type="evidence" value="ECO:0007669"/>
    <property type="project" value="TreeGrafter"/>
</dbReference>
<dbReference type="GeneID" id="19113597"/>
<dbReference type="KEGG" id="bcom:BAUCODRAFT_38652"/>
<dbReference type="HOGENOM" id="CLU_004261_1_0_1"/>
<dbReference type="GO" id="GO:0051726">
    <property type="term" value="P:regulation of cell cycle"/>
    <property type="evidence" value="ECO:0007669"/>
    <property type="project" value="TreeGrafter"/>
</dbReference>
<dbReference type="InterPro" id="IPR007483">
    <property type="entry name" value="Hamartin"/>
</dbReference>
<dbReference type="AlphaFoldDB" id="M2MZ06"/>
<evidence type="ECO:0000256" key="1">
    <source>
        <dbReference type="SAM" id="Coils"/>
    </source>
</evidence>
<keyword evidence="1" id="KW-0175">Coiled coil</keyword>
<organism evidence="3 4">
    <name type="scientific">Baudoinia panamericana (strain UAMH 10762)</name>
    <name type="common">Angels' share fungus</name>
    <name type="synonym">Baudoinia compniacensis (strain UAMH 10762)</name>
    <dbReference type="NCBI Taxonomy" id="717646"/>
    <lineage>
        <taxon>Eukaryota</taxon>
        <taxon>Fungi</taxon>
        <taxon>Dikarya</taxon>
        <taxon>Ascomycota</taxon>
        <taxon>Pezizomycotina</taxon>
        <taxon>Dothideomycetes</taxon>
        <taxon>Dothideomycetidae</taxon>
        <taxon>Mycosphaerellales</taxon>
        <taxon>Teratosphaeriaceae</taxon>
        <taxon>Baudoinia</taxon>
    </lineage>
</organism>
<sequence>MSARTIKDAIRALQAQFSAPKIPLSLPAESRRLLQGFVEEHEGTISEDESSHANVELKTFWERYVGDNRAKYGAFVGVLRELRPVIRDDTDLFGWWQLVVEPVLTTPGRKAALEDAREFLLSVMVNSDHESPGQQRSKVSTRLMTDLLKIYQARTRGVTDEDPLIAPENAQIAQQVEVVLVSYGRRQPKEFFHRIDDLILFSDKRIQGLTLLNSFLRYQTPHLYLVNDTPLVEDILKCLMNDTSVTVLSVALNALIMLLPHIPGQLGPHLPRLFLVYSRFLCWERFSPLSTEAQRDTVTDDRVPSGSLDDHRDIGIEHAWEVARPEEDTVETSPPELLTYFTYLYGMYPLNFMSYIRKPRRYLKDIDFPGADLFDLDQGVIRARSEQYRQVHLLHPNFYNHVIDEEFADPKWTQADPADVVAECTSLCVSAKLSSLPSPGPPPTGKLPHVPSLPSLANKFPPPLSPSPSHASFRSGNSWRDTQSTAVAASVDDGDSPNRPSGMQSEDESVLSLPRSRHRPSRASPSLDDFPHPSNISYVLPSKDREESPPQTNLTYLQRENTLLRNDLNFERWHKAQYSVHIGQLMRKNVKDATAEAETLNLINANRALKVQLDQLRNAREATVKDSALTRKQTTNLEANLTERFMQMRKEQETWRADAEELKRLRKEIGQYRDVLLATEERELAKTHRLEIVKRELENLQNIDQELHQAKTKIREYEYHEFEMNQAKRELEILQHEKEALQMRVQRFQHENERTRRAYADKVAELEAQYETGESIPRRGATQTPGPDVQTVVQQAIAESQAKLSQLRKKHTALMERYSDLEMEYESVKAQLDAVLGNSRPGGSKPSYLQGGDDDSYDFTASEHGMSGALGQRDGARSTMGDFNAFSDNAYISSASEPSKRHYHRNIDGVIPGSSNDIGGLMASPPIGGLMPASPSASDAVLHREAGLTWKPTPAGNSRKDSLASRGSSALGVTFNQTAPLREEELGKVRSKGGSSEASLEEKRKAKIKPDSEVRVYGRGGAQNIKMKPGKEKDRDGAESKAEKKVFRGLRNLV</sequence>
<dbReference type="Pfam" id="PF04388">
    <property type="entry name" value="Hamartin"/>
    <property type="match status" value="1"/>
</dbReference>
<protein>
    <recommendedName>
        <fullName evidence="5">Tuberous sclerosis 1 protein</fullName>
    </recommendedName>
</protein>
<feature type="coiled-coil region" evidence="1">
    <location>
        <begin position="797"/>
        <end position="838"/>
    </location>
</feature>
<evidence type="ECO:0008006" key="5">
    <source>
        <dbReference type="Google" id="ProtNLM"/>
    </source>
</evidence>
<name>M2MZ06_BAUPA</name>
<dbReference type="GO" id="GO:0032007">
    <property type="term" value="P:negative regulation of TOR signaling"/>
    <property type="evidence" value="ECO:0007669"/>
    <property type="project" value="TreeGrafter"/>
</dbReference>
<dbReference type="PANTHER" id="PTHR15154:SF2">
    <property type="entry name" value="HAMARTIN"/>
    <property type="match status" value="1"/>
</dbReference>
<evidence type="ECO:0000313" key="4">
    <source>
        <dbReference type="Proteomes" id="UP000011761"/>
    </source>
</evidence>
<feature type="region of interest" description="Disordered" evidence="2">
    <location>
        <begin position="949"/>
        <end position="1054"/>
    </location>
</feature>
<dbReference type="RefSeq" id="XP_007680870.1">
    <property type="nucleotide sequence ID" value="XM_007682680.1"/>
</dbReference>
<dbReference type="STRING" id="717646.M2MZ06"/>
<feature type="compositionally biased region" description="Polar residues" evidence="2">
    <location>
        <begin position="470"/>
        <end position="487"/>
    </location>
</feature>
<feature type="compositionally biased region" description="Basic and acidic residues" evidence="2">
    <location>
        <begin position="1029"/>
        <end position="1046"/>
    </location>
</feature>
<gene>
    <name evidence="3" type="ORF">BAUCODRAFT_38652</name>
</gene>
<dbReference type="Proteomes" id="UP000011761">
    <property type="component" value="Unassembled WGS sequence"/>
</dbReference>
<dbReference type="PANTHER" id="PTHR15154">
    <property type="entry name" value="HAMARTIN"/>
    <property type="match status" value="1"/>
</dbReference>